<reference evidence="2 3" key="1">
    <citation type="submission" date="2024-09" db="EMBL/GenBank/DDBJ databases">
        <authorList>
            <person name="Sun Q."/>
            <person name="Mori K."/>
        </authorList>
    </citation>
    <scope>NUCLEOTIDE SEQUENCE [LARGE SCALE GENOMIC DNA]</scope>
    <source>
        <strain evidence="2 3">NCAIM B.02481</strain>
    </source>
</reference>
<dbReference type="SMART" id="SM00382">
    <property type="entry name" value="AAA"/>
    <property type="match status" value="1"/>
</dbReference>
<dbReference type="PANTHER" id="PTHR37291:SF1">
    <property type="entry name" value="TYPE IV METHYL-DIRECTED RESTRICTION ENZYME ECOKMCRB SUBUNIT"/>
    <property type="match status" value="1"/>
</dbReference>
<organism evidence="2 3">
    <name type="scientific">Winogradskyella pulchriflava</name>
    <dbReference type="NCBI Taxonomy" id="1110688"/>
    <lineage>
        <taxon>Bacteria</taxon>
        <taxon>Pseudomonadati</taxon>
        <taxon>Bacteroidota</taxon>
        <taxon>Flavobacteriia</taxon>
        <taxon>Flavobacteriales</taxon>
        <taxon>Flavobacteriaceae</taxon>
        <taxon>Winogradskyella</taxon>
    </lineage>
</organism>
<dbReference type="Proteomes" id="UP001589832">
    <property type="component" value="Unassembled WGS sequence"/>
</dbReference>
<dbReference type="PANTHER" id="PTHR37291">
    <property type="entry name" value="5-METHYLCYTOSINE-SPECIFIC RESTRICTION ENZYME B"/>
    <property type="match status" value="1"/>
</dbReference>
<protein>
    <submittedName>
        <fullName evidence="2">McrB family protein</fullName>
    </submittedName>
</protein>
<feature type="domain" description="AAA+ ATPase" evidence="1">
    <location>
        <begin position="214"/>
        <end position="373"/>
    </location>
</feature>
<dbReference type="RefSeq" id="WP_386059696.1">
    <property type="nucleotide sequence ID" value="NZ_JBHLTQ010000001.1"/>
</dbReference>
<dbReference type="InterPro" id="IPR027417">
    <property type="entry name" value="P-loop_NTPase"/>
</dbReference>
<dbReference type="InterPro" id="IPR003593">
    <property type="entry name" value="AAA+_ATPase"/>
</dbReference>
<accession>A0ABV6Q5N8</accession>
<dbReference type="InterPro" id="IPR052934">
    <property type="entry name" value="Methyl-DNA_Rec/Restrict_Enz"/>
</dbReference>
<name>A0ABV6Q5N8_9FLAO</name>
<gene>
    <name evidence="2" type="ORF">ACFFGA_03465</name>
</gene>
<dbReference type="Gene3D" id="3.40.50.300">
    <property type="entry name" value="P-loop containing nucleotide triphosphate hydrolases"/>
    <property type="match status" value="1"/>
</dbReference>
<keyword evidence="3" id="KW-1185">Reference proteome</keyword>
<proteinExistence type="predicted"/>
<dbReference type="EMBL" id="JBHLTQ010000001">
    <property type="protein sequence ID" value="MFC0603598.1"/>
    <property type="molecule type" value="Genomic_DNA"/>
</dbReference>
<dbReference type="Pfam" id="PF07728">
    <property type="entry name" value="AAA_5"/>
    <property type="match status" value="1"/>
</dbReference>
<evidence type="ECO:0000313" key="2">
    <source>
        <dbReference type="EMBL" id="MFC0603598.1"/>
    </source>
</evidence>
<sequence length="462" mass="53482">MKIENVRQFIREKAIEFGAKPDNEHNKPYIERNNTKPDTLKDNGAFFGFIHSEEEASGPFHDFSFTIFPSENDKPWLVCLGIGSSGFKNDYEVATYPGLRRLFSKLTNDRGFCKSDFSDIETSLPKSITNNSDLQHLKNTIKTYTKVLPACQIVDDPESTKGKEIISAFIAGYAKLREWPTNKSHRKAISDALEPFIKDESIDDELEIRNLLDKRKFLVLQGPPGTGKTRMAKKVADEFDAKTFFIQFHAETAFSDFIYGIRPDIDNKQLSYHKTEGIFTQALKYAIDNHNERVVLIIDEINRANLSNVLGPIFYLFEYKMEESDVEIEISPNFKIKKLPENFYVIATMNTADRSLAVVDFALRRRFAWYSFKPKPINSRNFHKEDFAKIQEIFNWYSSSGELSLQPGQGYFSAESDKEMENRIRYEIFPLIKEYLQEGLLKNAKEEFNNYFASRINQSLFE</sequence>
<dbReference type="InterPro" id="IPR011704">
    <property type="entry name" value="ATPase_dyneun-rel_AAA"/>
</dbReference>
<comment type="caution">
    <text evidence="2">The sequence shown here is derived from an EMBL/GenBank/DDBJ whole genome shotgun (WGS) entry which is preliminary data.</text>
</comment>
<evidence type="ECO:0000259" key="1">
    <source>
        <dbReference type="SMART" id="SM00382"/>
    </source>
</evidence>
<evidence type="ECO:0000313" key="3">
    <source>
        <dbReference type="Proteomes" id="UP001589832"/>
    </source>
</evidence>
<dbReference type="CDD" id="cd00009">
    <property type="entry name" value="AAA"/>
    <property type="match status" value="1"/>
</dbReference>
<dbReference type="SUPFAM" id="SSF52540">
    <property type="entry name" value="P-loop containing nucleoside triphosphate hydrolases"/>
    <property type="match status" value="1"/>
</dbReference>